<organism evidence="1 2">
    <name type="scientific">Leersia perrieri</name>
    <dbReference type="NCBI Taxonomy" id="77586"/>
    <lineage>
        <taxon>Eukaryota</taxon>
        <taxon>Viridiplantae</taxon>
        <taxon>Streptophyta</taxon>
        <taxon>Embryophyta</taxon>
        <taxon>Tracheophyta</taxon>
        <taxon>Spermatophyta</taxon>
        <taxon>Magnoliopsida</taxon>
        <taxon>Liliopsida</taxon>
        <taxon>Poales</taxon>
        <taxon>Poaceae</taxon>
        <taxon>BOP clade</taxon>
        <taxon>Oryzoideae</taxon>
        <taxon>Oryzeae</taxon>
        <taxon>Oryzinae</taxon>
        <taxon>Leersia</taxon>
    </lineage>
</organism>
<reference evidence="1 2" key="1">
    <citation type="submission" date="2012-08" db="EMBL/GenBank/DDBJ databases">
        <title>Oryza genome evolution.</title>
        <authorList>
            <person name="Wing R.A."/>
        </authorList>
    </citation>
    <scope>NUCLEOTIDE SEQUENCE</scope>
</reference>
<dbReference type="EnsemblPlants" id="LPERR08G12350.5">
    <property type="protein sequence ID" value="LPERR08G12350.5"/>
    <property type="gene ID" value="LPERR08G12350"/>
</dbReference>
<evidence type="ECO:0000313" key="1">
    <source>
        <dbReference type="EnsemblPlants" id="LPERR08G12350.5"/>
    </source>
</evidence>
<sequence>MALLIVAIMVVIMVMALIKAAIFLDLRSLMICRTGPIIASYTDSDTSALPSSTYPAAATSLLAIHNSNPQIKNPGKDSFG</sequence>
<evidence type="ECO:0000313" key="2">
    <source>
        <dbReference type="Proteomes" id="UP000032180"/>
    </source>
</evidence>
<reference evidence="2" key="2">
    <citation type="submission" date="2013-12" db="EMBL/GenBank/DDBJ databases">
        <authorList>
            <person name="Yu Y."/>
            <person name="Lee S."/>
            <person name="de Baynast K."/>
            <person name="Wissotski M."/>
            <person name="Liu L."/>
            <person name="Talag J."/>
            <person name="Goicoechea J."/>
            <person name="Angelova A."/>
            <person name="Jetty R."/>
            <person name="Kudrna D."/>
            <person name="Golser W."/>
            <person name="Rivera L."/>
            <person name="Zhang J."/>
            <person name="Wing R."/>
        </authorList>
    </citation>
    <scope>NUCLEOTIDE SEQUENCE</scope>
</reference>
<protein>
    <submittedName>
        <fullName evidence="1">Uncharacterized protein</fullName>
    </submittedName>
</protein>
<dbReference type="HOGENOM" id="CLU_2593249_0_0_1"/>
<dbReference type="Proteomes" id="UP000032180">
    <property type="component" value="Chromosome 8"/>
</dbReference>
<reference evidence="1" key="3">
    <citation type="submission" date="2015-04" db="UniProtKB">
        <authorList>
            <consortium name="EnsemblPlants"/>
        </authorList>
    </citation>
    <scope>IDENTIFICATION</scope>
</reference>
<keyword evidence="2" id="KW-1185">Reference proteome</keyword>
<name>A0A0D9X7X8_9ORYZ</name>
<proteinExistence type="predicted"/>
<dbReference type="Gramene" id="LPERR08G12350.5">
    <property type="protein sequence ID" value="LPERR08G12350.5"/>
    <property type="gene ID" value="LPERR08G12350"/>
</dbReference>
<dbReference type="AlphaFoldDB" id="A0A0D9X7X8"/>
<accession>A0A0D9X7X8</accession>